<dbReference type="Gene3D" id="3.20.20.300">
    <property type="entry name" value="Glycoside hydrolase, family 3, N-terminal domain"/>
    <property type="match status" value="1"/>
</dbReference>
<reference evidence="5 6" key="1">
    <citation type="submission" date="2018-10" db="EMBL/GenBank/DDBJ databases">
        <title>Isolation from soil.</title>
        <authorList>
            <person name="Hu J."/>
        </authorList>
    </citation>
    <scope>NUCLEOTIDE SEQUENCE [LARGE SCALE GENOMIC DNA]</scope>
    <source>
        <strain evidence="5 6">NEAU-Ht49</strain>
    </source>
</reference>
<evidence type="ECO:0000313" key="5">
    <source>
        <dbReference type="EMBL" id="RMI36710.1"/>
    </source>
</evidence>
<dbReference type="InterPro" id="IPR036962">
    <property type="entry name" value="Glyco_hydro_3_N_sf"/>
</dbReference>
<name>A0A3M2LIU7_9ACTN</name>
<dbReference type="SUPFAM" id="SSF51445">
    <property type="entry name" value="(Trans)glycosidases"/>
    <property type="match status" value="1"/>
</dbReference>
<dbReference type="PANTHER" id="PTHR42715">
    <property type="entry name" value="BETA-GLUCOSIDASE"/>
    <property type="match status" value="1"/>
</dbReference>
<dbReference type="GO" id="GO:0005975">
    <property type="term" value="P:carbohydrate metabolic process"/>
    <property type="evidence" value="ECO:0007669"/>
    <property type="project" value="InterPro"/>
</dbReference>
<dbReference type="SMART" id="SM01217">
    <property type="entry name" value="Fn3_like"/>
    <property type="match status" value="1"/>
</dbReference>
<comment type="caution">
    <text evidence="5">The sequence shown here is derived from an EMBL/GenBank/DDBJ whole genome shotgun (WGS) entry which is preliminary data.</text>
</comment>
<dbReference type="InterPro" id="IPR017853">
    <property type="entry name" value="GH"/>
</dbReference>
<dbReference type="SUPFAM" id="SSF52279">
    <property type="entry name" value="Beta-D-glucan exohydrolase, C-terminal domain"/>
    <property type="match status" value="1"/>
</dbReference>
<dbReference type="PRINTS" id="PR00133">
    <property type="entry name" value="GLHYDRLASE3"/>
</dbReference>
<feature type="chain" id="PRO_5039252358" evidence="3">
    <location>
        <begin position="28"/>
        <end position="814"/>
    </location>
</feature>
<organism evidence="5 6">
    <name type="scientific">Actinomadura harenae</name>
    <dbReference type="NCBI Taxonomy" id="2483351"/>
    <lineage>
        <taxon>Bacteria</taxon>
        <taxon>Bacillati</taxon>
        <taxon>Actinomycetota</taxon>
        <taxon>Actinomycetes</taxon>
        <taxon>Streptosporangiales</taxon>
        <taxon>Thermomonosporaceae</taxon>
        <taxon>Actinomadura</taxon>
    </lineage>
</organism>
<accession>A0A3M2LIU7</accession>
<sequence>MRFPDRLLRVGALAAAIVLTASGTAAAESPPGSDRVRALVGKMTLDEKLGFVSGTTDPRDMGESGYVPGVPRLGIPELRLTDGPAGVRVAAHATAMPAPVALASSFDDRLARRFGQAIGRDGRALGQDVLLGPMVNTIRVPQAGRNFETFSEDPLLSSRMVAAEVRGIQSQGLIATVKHFAANNQETDRGLFSTGVNVRVGEQALQEIELPGFHAAVDAGAGAIMCSYNRLNGAYACQNERLLNSILRERWGFRGWVMSDWGANHGAGAITKGLDQEMPGDAFGPDFPAYFKKPLREALVSGRIPMAALDHSVAGILGQMRRFGLLDRRPRPSRDAAGGAAAAQRVAESGAVLLRDRHGALPLTGRAGRDIAVIGPTARIPLITGGGSSHVVPDAAAAPLDTIRARAGAGAKVAYSAGTDLDGVTVPASALNPAKPVDTTVPAGKTLAYTGTLTVPETGDYRLGLQISGGTGSLALDGTELVTADGPFGASVIPTRDGLVNWPATARLTAGKHRLTVKAAAPEGTAQRIRLAWSTPQLVRDGIAAAVRTAEHARTAVVFAYDEGTEGADRSSLALPGPQNALISAVAAANPRTVVVLNTGSSVTMPWLNRTAAVLNMYYPGERGAEATTRLLFGDANPSGKLSQTFPATEKQTPVAGDPHRFPGVNLQEDYSEGIYVGYRWYDKEKVKPLFPFGYGLSYTTFSYRDLKVRRTGRGLEATVTVTNTGRRAGEAVTQLYVGPAAKVSAPQAVRSLGGYEKIGLRPGESRRIRIDVDAQQLSHWDTARHAWTLGTGDRTIWVGSSSTDLPLHTKVHI</sequence>
<dbReference type="EMBL" id="RFFG01000128">
    <property type="protein sequence ID" value="RMI36710.1"/>
    <property type="molecule type" value="Genomic_DNA"/>
</dbReference>
<dbReference type="GO" id="GO:0004553">
    <property type="term" value="F:hydrolase activity, hydrolyzing O-glycosyl compounds"/>
    <property type="evidence" value="ECO:0007669"/>
    <property type="project" value="InterPro"/>
</dbReference>
<dbReference type="Gene3D" id="2.60.40.10">
    <property type="entry name" value="Immunoglobulins"/>
    <property type="match status" value="1"/>
</dbReference>
<feature type="domain" description="PA14" evidence="4">
    <location>
        <begin position="406"/>
        <end position="547"/>
    </location>
</feature>
<dbReference type="OrthoDB" id="3187421at2"/>
<evidence type="ECO:0000256" key="2">
    <source>
        <dbReference type="ARBA" id="ARBA00022801"/>
    </source>
</evidence>
<dbReference type="PANTHER" id="PTHR42715:SF10">
    <property type="entry name" value="BETA-GLUCOSIDASE"/>
    <property type="match status" value="1"/>
</dbReference>
<dbReference type="Pfam" id="PF01915">
    <property type="entry name" value="Glyco_hydro_3_C"/>
    <property type="match status" value="1"/>
</dbReference>
<dbReference type="Gene3D" id="3.40.50.1700">
    <property type="entry name" value="Glycoside hydrolase family 3 C-terminal domain"/>
    <property type="match status" value="1"/>
</dbReference>
<dbReference type="InterPro" id="IPR001764">
    <property type="entry name" value="Glyco_hydro_3_N"/>
</dbReference>
<gene>
    <name evidence="5" type="ORF">EBO15_37875</name>
</gene>
<keyword evidence="2" id="KW-0378">Hydrolase</keyword>
<dbReference type="InterPro" id="IPR026891">
    <property type="entry name" value="Fn3-like"/>
</dbReference>
<dbReference type="AlphaFoldDB" id="A0A3M2LIU7"/>
<evidence type="ECO:0000259" key="4">
    <source>
        <dbReference type="PROSITE" id="PS51820"/>
    </source>
</evidence>
<feature type="signal peptide" evidence="3">
    <location>
        <begin position="1"/>
        <end position="27"/>
    </location>
</feature>
<dbReference type="Gene3D" id="2.60.120.380">
    <property type="match status" value="1"/>
</dbReference>
<evidence type="ECO:0000313" key="6">
    <source>
        <dbReference type="Proteomes" id="UP000282674"/>
    </source>
</evidence>
<evidence type="ECO:0000256" key="1">
    <source>
        <dbReference type="ARBA" id="ARBA00005336"/>
    </source>
</evidence>
<dbReference type="InterPro" id="IPR050288">
    <property type="entry name" value="Cellulose_deg_GH3"/>
</dbReference>
<dbReference type="InterPro" id="IPR037524">
    <property type="entry name" value="PA14/GLEYA"/>
</dbReference>
<dbReference type="Proteomes" id="UP000282674">
    <property type="component" value="Unassembled WGS sequence"/>
</dbReference>
<evidence type="ECO:0000256" key="3">
    <source>
        <dbReference type="SAM" id="SignalP"/>
    </source>
</evidence>
<dbReference type="PROSITE" id="PS51820">
    <property type="entry name" value="PA14"/>
    <property type="match status" value="1"/>
</dbReference>
<dbReference type="Pfam" id="PF00933">
    <property type="entry name" value="Glyco_hydro_3"/>
    <property type="match status" value="1"/>
</dbReference>
<protein>
    <submittedName>
        <fullName evidence="5">Beta-glucosidase</fullName>
    </submittedName>
</protein>
<keyword evidence="3" id="KW-0732">Signal</keyword>
<proteinExistence type="inferred from homology"/>
<dbReference type="InterPro" id="IPR002772">
    <property type="entry name" value="Glyco_hydro_3_C"/>
</dbReference>
<comment type="similarity">
    <text evidence="1">Belongs to the glycosyl hydrolase 3 family.</text>
</comment>
<keyword evidence="6" id="KW-1185">Reference proteome</keyword>
<dbReference type="InterPro" id="IPR036881">
    <property type="entry name" value="Glyco_hydro_3_C_sf"/>
</dbReference>
<dbReference type="InterPro" id="IPR013783">
    <property type="entry name" value="Ig-like_fold"/>
</dbReference>
<dbReference type="Pfam" id="PF14310">
    <property type="entry name" value="Fn3-like"/>
    <property type="match status" value="1"/>
</dbReference>